<keyword evidence="7" id="KW-0732">Signal</keyword>
<evidence type="ECO:0000259" key="15">
    <source>
        <dbReference type="Pfam" id="PF02563"/>
    </source>
</evidence>
<evidence type="ECO:0000256" key="3">
    <source>
        <dbReference type="ARBA" id="ARBA00022448"/>
    </source>
</evidence>
<dbReference type="InterPro" id="IPR049712">
    <property type="entry name" value="Poly_export"/>
</dbReference>
<dbReference type="EMBL" id="UINC01004759">
    <property type="protein sequence ID" value="SVA16658.1"/>
    <property type="molecule type" value="Genomic_DNA"/>
</dbReference>
<evidence type="ECO:0000259" key="17">
    <source>
        <dbReference type="Pfam" id="PF22461"/>
    </source>
</evidence>
<gene>
    <name evidence="18" type="ORF">METZ01_LOCUS69512</name>
</gene>
<keyword evidence="8" id="KW-0625">Polysaccharide transport</keyword>
<dbReference type="InterPro" id="IPR054765">
    <property type="entry name" value="SLBB_dom"/>
</dbReference>
<evidence type="ECO:0000256" key="1">
    <source>
        <dbReference type="ARBA" id="ARBA00004571"/>
    </source>
</evidence>
<keyword evidence="11" id="KW-0472">Membrane</keyword>
<evidence type="ECO:0000259" key="16">
    <source>
        <dbReference type="Pfam" id="PF10531"/>
    </source>
</evidence>
<dbReference type="InterPro" id="IPR019554">
    <property type="entry name" value="Soluble_ligand-bd"/>
</dbReference>
<keyword evidence="9" id="KW-0406">Ion transport</keyword>
<evidence type="ECO:0000256" key="4">
    <source>
        <dbReference type="ARBA" id="ARBA00022452"/>
    </source>
</evidence>
<protein>
    <recommendedName>
        <fullName evidence="19">Soluble ligand binding domain-containing protein</fullName>
    </recommendedName>
</protein>
<dbReference type="AlphaFoldDB" id="A0A381TMA0"/>
<dbReference type="GO" id="GO:0009279">
    <property type="term" value="C:cell outer membrane"/>
    <property type="evidence" value="ECO:0007669"/>
    <property type="project" value="UniProtKB-SubCell"/>
</dbReference>
<dbReference type="PANTHER" id="PTHR33619:SF3">
    <property type="entry name" value="POLYSACCHARIDE EXPORT PROTEIN GFCE-RELATED"/>
    <property type="match status" value="1"/>
</dbReference>
<comment type="subcellular location">
    <subcellularLocation>
        <location evidence="1">Cell outer membrane</location>
        <topology evidence="1">Multi-pass membrane protein</topology>
    </subcellularLocation>
</comment>
<dbReference type="Pfam" id="PF10531">
    <property type="entry name" value="SLBB"/>
    <property type="match status" value="1"/>
</dbReference>
<evidence type="ECO:0000256" key="5">
    <source>
        <dbReference type="ARBA" id="ARBA00022597"/>
    </source>
</evidence>
<keyword evidence="10" id="KW-0626">Porin</keyword>
<evidence type="ECO:0000256" key="13">
    <source>
        <dbReference type="ARBA" id="ARBA00023237"/>
    </source>
</evidence>
<organism evidence="18">
    <name type="scientific">marine metagenome</name>
    <dbReference type="NCBI Taxonomy" id="408172"/>
    <lineage>
        <taxon>unclassified sequences</taxon>
        <taxon>metagenomes</taxon>
        <taxon>ecological metagenomes</taxon>
    </lineage>
</organism>
<dbReference type="GO" id="GO:0046930">
    <property type="term" value="C:pore complex"/>
    <property type="evidence" value="ECO:0007669"/>
    <property type="project" value="UniProtKB-KW"/>
</dbReference>
<dbReference type="PANTHER" id="PTHR33619">
    <property type="entry name" value="POLYSACCHARIDE EXPORT PROTEIN GFCE-RELATED"/>
    <property type="match status" value="1"/>
</dbReference>
<evidence type="ECO:0000256" key="10">
    <source>
        <dbReference type="ARBA" id="ARBA00023114"/>
    </source>
</evidence>
<keyword evidence="3" id="KW-0813">Transport</keyword>
<dbReference type="GO" id="GO:0015159">
    <property type="term" value="F:polysaccharide transmembrane transporter activity"/>
    <property type="evidence" value="ECO:0007669"/>
    <property type="project" value="InterPro"/>
</dbReference>
<comment type="similarity">
    <text evidence="2">Belongs to the BexD/CtrA/VexA family.</text>
</comment>
<evidence type="ECO:0000256" key="14">
    <source>
        <dbReference type="ARBA" id="ARBA00023288"/>
    </source>
</evidence>
<evidence type="ECO:0000256" key="12">
    <source>
        <dbReference type="ARBA" id="ARBA00023139"/>
    </source>
</evidence>
<dbReference type="Pfam" id="PF02563">
    <property type="entry name" value="Poly_export"/>
    <property type="match status" value="1"/>
</dbReference>
<dbReference type="GO" id="GO:0006811">
    <property type="term" value="P:monoatomic ion transport"/>
    <property type="evidence" value="ECO:0007669"/>
    <property type="project" value="UniProtKB-KW"/>
</dbReference>
<evidence type="ECO:0000256" key="6">
    <source>
        <dbReference type="ARBA" id="ARBA00022692"/>
    </source>
</evidence>
<dbReference type="GO" id="GO:0015288">
    <property type="term" value="F:porin activity"/>
    <property type="evidence" value="ECO:0007669"/>
    <property type="project" value="UniProtKB-KW"/>
</dbReference>
<keyword evidence="14" id="KW-0449">Lipoprotein</keyword>
<evidence type="ECO:0000256" key="9">
    <source>
        <dbReference type="ARBA" id="ARBA00023065"/>
    </source>
</evidence>
<reference evidence="18" key="1">
    <citation type="submission" date="2018-05" db="EMBL/GenBank/DDBJ databases">
        <authorList>
            <person name="Lanie J.A."/>
            <person name="Ng W.-L."/>
            <person name="Kazmierczak K.M."/>
            <person name="Andrzejewski T.M."/>
            <person name="Davidsen T.M."/>
            <person name="Wayne K.J."/>
            <person name="Tettelin H."/>
            <person name="Glass J.I."/>
            <person name="Rusch D."/>
            <person name="Podicherti R."/>
            <person name="Tsui H.-C.T."/>
            <person name="Winkler M.E."/>
        </authorList>
    </citation>
    <scope>NUCLEOTIDE SEQUENCE</scope>
</reference>
<keyword evidence="6" id="KW-0812">Transmembrane</keyword>
<feature type="domain" description="Polysaccharide export protein N-terminal" evidence="15">
    <location>
        <begin position="44"/>
        <end position="128"/>
    </location>
</feature>
<evidence type="ECO:0000313" key="18">
    <source>
        <dbReference type="EMBL" id="SVA16658.1"/>
    </source>
</evidence>
<feature type="domain" description="SLBB" evidence="17">
    <location>
        <begin position="135"/>
        <end position="211"/>
    </location>
</feature>
<dbReference type="InterPro" id="IPR003715">
    <property type="entry name" value="Poly_export_N"/>
</dbReference>
<keyword evidence="4" id="KW-1134">Transmembrane beta strand</keyword>
<evidence type="ECO:0000256" key="2">
    <source>
        <dbReference type="ARBA" id="ARBA00009450"/>
    </source>
</evidence>
<evidence type="ECO:0000256" key="7">
    <source>
        <dbReference type="ARBA" id="ARBA00022729"/>
    </source>
</evidence>
<sequence length="331" mass="37192">MIIDYSIAQTSSQLDATKLDNNRQPIIYREYGILPLPLENAIDPEKYLLGPGDRLRVNISLGLYEELISKEWSVENIDNFVTIGPTGKLIIPKIGPISVLGKTLGDVDREVNERMRKVYKSAEVSINLIRFRQFKVLVYGAVNKPKFVKMAPVSRFHEAINEAGGLQKYADPERIVLIREGNSRNIFLKEFLLKGDLNNNPQLMDGDKIYVPFKNITPDQQENYMEYDNANKVLVTGFVFRPGAHYFRPGYSVKDYIALSGGSLDVGAVKRVKILKKEGTTSMFAYNKIVEPGDIIEVPETYGSILFGNTGFIQAITSIATLILAYQATQQ</sequence>
<keyword evidence="12" id="KW-0564">Palmitate</keyword>
<evidence type="ECO:0000256" key="11">
    <source>
        <dbReference type="ARBA" id="ARBA00023136"/>
    </source>
</evidence>
<evidence type="ECO:0008006" key="19">
    <source>
        <dbReference type="Google" id="ProtNLM"/>
    </source>
</evidence>
<dbReference type="Pfam" id="PF22461">
    <property type="entry name" value="SLBB_2"/>
    <property type="match status" value="1"/>
</dbReference>
<keyword evidence="13" id="KW-0998">Cell outer membrane</keyword>
<name>A0A381TMA0_9ZZZZ</name>
<evidence type="ECO:0000256" key="8">
    <source>
        <dbReference type="ARBA" id="ARBA00023047"/>
    </source>
</evidence>
<keyword evidence="5" id="KW-0762">Sugar transport</keyword>
<dbReference type="Gene3D" id="3.10.560.10">
    <property type="entry name" value="Outer membrane lipoprotein wza domain like"/>
    <property type="match status" value="2"/>
</dbReference>
<accession>A0A381TMA0</accession>
<proteinExistence type="inferred from homology"/>
<feature type="domain" description="Soluble ligand binding" evidence="16">
    <location>
        <begin position="233"/>
        <end position="280"/>
    </location>
</feature>